<dbReference type="PANTHER" id="PTHR43037">
    <property type="entry name" value="UNNAMED PRODUCT-RELATED"/>
    <property type="match status" value="1"/>
</dbReference>
<keyword evidence="5" id="KW-1185">Reference proteome</keyword>
<protein>
    <submittedName>
        <fullName evidence="4">Phospholipase/carboxylesterase</fullName>
    </submittedName>
</protein>
<evidence type="ECO:0000256" key="1">
    <source>
        <dbReference type="ARBA" id="ARBA00022729"/>
    </source>
</evidence>
<dbReference type="OrthoDB" id="9780848at2"/>
<dbReference type="SUPFAM" id="SSF53474">
    <property type="entry name" value="alpha/beta-Hydrolases"/>
    <property type="match status" value="1"/>
</dbReference>
<dbReference type="InterPro" id="IPR029058">
    <property type="entry name" value="AB_hydrolase_fold"/>
</dbReference>
<reference evidence="4 5" key="1">
    <citation type="submission" date="2017-09" db="EMBL/GenBank/DDBJ databases">
        <authorList>
            <person name="Ehlers B."/>
            <person name="Leendertz F.H."/>
        </authorList>
    </citation>
    <scope>NUCLEOTIDE SEQUENCE [LARGE SCALE GENOMIC DNA]</scope>
    <source>
        <strain evidence="4 5">CGMCC 1.05381</strain>
    </source>
</reference>
<dbReference type="EMBL" id="OCST01000001">
    <property type="protein sequence ID" value="SOE53059.1"/>
    <property type="molecule type" value="Genomic_DNA"/>
</dbReference>
<evidence type="ECO:0000313" key="4">
    <source>
        <dbReference type="EMBL" id="SOE53059.1"/>
    </source>
</evidence>
<dbReference type="Proteomes" id="UP000219440">
    <property type="component" value="Unassembled WGS sequence"/>
</dbReference>
<sequence>MADLESWPHLFEAGDGPVLLALHGTGGNERDILPLARAIDETAAVLAPRGQVTEGGALRWFRRLAEGVFDVDDVVTRASDLAEFVEWAVEHYGLEGRRIVAVGFSNGANVGLATAALHPQVLPEAIAFSGMYPFGDRPLTTSLDRSRMLLANGTADPMAPSPSVAKLATELGEQGAKVTRHERPGGHGIDSGDVDAAREWLRGL</sequence>
<evidence type="ECO:0000313" key="5">
    <source>
        <dbReference type="Proteomes" id="UP000219440"/>
    </source>
</evidence>
<keyword evidence="2" id="KW-0378">Hydrolase</keyword>
<proteinExistence type="predicted"/>
<dbReference type="Pfam" id="PF02230">
    <property type="entry name" value="Abhydrolase_2"/>
    <property type="match status" value="1"/>
</dbReference>
<gene>
    <name evidence="4" type="ORF">SAMN06296378_0498</name>
</gene>
<dbReference type="GO" id="GO:0016787">
    <property type="term" value="F:hydrolase activity"/>
    <property type="evidence" value="ECO:0007669"/>
    <property type="project" value="UniProtKB-KW"/>
</dbReference>
<dbReference type="AlphaFoldDB" id="A0A2C8YR49"/>
<dbReference type="Gene3D" id="3.40.50.1820">
    <property type="entry name" value="alpha/beta hydrolase"/>
    <property type="match status" value="1"/>
</dbReference>
<name>A0A2C8YR49_9MICO</name>
<organism evidence="4 5">
    <name type="scientific">Salinibacterium xinjiangense</name>
    <dbReference type="NCBI Taxonomy" id="386302"/>
    <lineage>
        <taxon>Bacteria</taxon>
        <taxon>Bacillati</taxon>
        <taxon>Actinomycetota</taxon>
        <taxon>Actinomycetes</taxon>
        <taxon>Micrococcales</taxon>
        <taxon>Microbacteriaceae</taxon>
        <taxon>Salinibacterium</taxon>
    </lineage>
</organism>
<evidence type="ECO:0000259" key="3">
    <source>
        <dbReference type="Pfam" id="PF02230"/>
    </source>
</evidence>
<dbReference type="PANTHER" id="PTHR43037:SF5">
    <property type="entry name" value="FERULOYL ESTERASE"/>
    <property type="match status" value="1"/>
</dbReference>
<dbReference type="InterPro" id="IPR050955">
    <property type="entry name" value="Plant_Biomass_Hydrol_Est"/>
</dbReference>
<accession>A0A2C8YR49</accession>
<keyword evidence="1" id="KW-0732">Signal</keyword>
<dbReference type="RefSeq" id="WP_097059622.1">
    <property type="nucleotide sequence ID" value="NZ_BMLC01000002.1"/>
</dbReference>
<evidence type="ECO:0000256" key="2">
    <source>
        <dbReference type="ARBA" id="ARBA00022801"/>
    </source>
</evidence>
<feature type="domain" description="Phospholipase/carboxylesterase/thioesterase" evidence="3">
    <location>
        <begin position="72"/>
        <end position="202"/>
    </location>
</feature>
<dbReference type="InterPro" id="IPR003140">
    <property type="entry name" value="PLipase/COase/thioEstase"/>
</dbReference>